<reference evidence="2" key="1">
    <citation type="submission" date="2016-02" db="EMBL/GenBank/DDBJ databases">
        <title>WGS assembly of Manihot esculenta.</title>
        <authorList>
            <person name="Bredeson J.V."/>
            <person name="Prochnik S.E."/>
            <person name="Lyons J.B."/>
            <person name="Schmutz J."/>
            <person name="Grimwood J."/>
            <person name="Vrebalov J."/>
            <person name="Bart R.S."/>
            <person name="Amuge T."/>
            <person name="Ferguson M.E."/>
            <person name="Green R."/>
            <person name="Putnam N."/>
            <person name="Stites J."/>
            <person name="Rounsley S."/>
            <person name="Rokhsar D.S."/>
        </authorList>
    </citation>
    <scope>NUCLEOTIDE SEQUENCE [LARGE SCALE GENOMIC DNA]</scope>
    <source>
        <tissue evidence="2">Leaf</tissue>
    </source>
</reference>
<name>A0A2C9VHA8_MANES</name>
<evidence type="ECO:0000256" key="1">
    <source>
        <dbReference type="SAM" id="Phobius"/>
    </source>
</evidence>
<accession>A0A2C9VHA8</accession>
<feature type="transmembrane region" description="Helical" evidence="1">
    <location>
        <begin position="24"/>
        <end position="41"/>
    </location>
</feature>
<dbReference type="AlphaFoldDB" id="A0A2C9VHA8"/>
<gene>
    <name evidence="2" type="ORF">MANES_08G111400</name>
</gene>
<protein>
    <submittedName>
        <fullName evidence="2">Uncharacterized protein</fullName>
    </submittedName>
</protein>
<evidence type="ECO:0000313" key="2">
    <source>
        <dbReference type="EMBL" id="OAY43961.1"/>
    </source>
</evidence>
<keyword evidence="1" id="KW-0812">Transmembrane</keyword>
<organism evidence="2">
    <name type="scientific">Manihot esculenta</name>
    <name type="common">Cassava</name>
    <name type="synonym">Jatropha manihot</name>
    <dbReference type="NCBI Taxonomy" id="3983"/>
    <lineage>
        <taxon>Eukaryota</taxon>
        <taxon>Viridiplantae</taxon>
        <taxon>Streptophyta</taxon>
        <taxon>Embryophyta</taxon>
        <taxon>Tracheophyta</taxon>
        <taxon>Spermatophyta</taxon>
        <taxon>Magnoliopsida</taxon>
        <taxon>eudicotyledons</taxon>
        <taxon>Gunneridae</taxon>
        <taxon>Pentapetalae</taxon>
        <taxon>rosids</taxon>
        <taxon>fabids</taxon>
        <taxon>Malpighiales</taxon>
        <taxon>Euphorbiaceae</taxon>
        <taxon>Crotonoideae</taxon>
        <taxon>Manihoteae</taxon>
        <taxon>Manihot</taxon>
    </lineage>
</organism>
<keyword evidence="1" id="KW-0472">Membrane</keyword>
<sequence length="43" mass="5118">MGGCFGVLLFFGLVPLVFLPCQRWLYQLLFVFCYYFFGFCFKS</sequence>
<keyword evidence="1" id="KW-1133">Transmembrane helix</keyword>
<dbReference type="EMBL" id="CM004394">
    <property type="protein sequence ID" value="OAY43961.1"/>
    <property type="molecule type" value="Genomic_DNA"/>
</dbReference>
<proteinExistence type="predicted"/>